<evidence type="ECO:0000313" key="1">
    <source>
        <dbReference type="EMBL" id="PIC12537.1"/>
    </source>
</evidence>
<keyword evidence="2" id="KW-1185">Reference proteome</keyword>
<dbReference type="Proteomes" id="UP000230233">
    <property type="component" value="Unassembled WGS sequence"/>
</dbReference>
<reference evidence="2" key="1">
    <citation type="submission" date="2017-10" db="EMBL/GenBank/DDBJ databases">
        <title>Rapid genome shrinkage in a self-fertile nematode reveals novel sperm competition proteins.</title>
        <authorList>
            <person name="Yin D."/>
            <person name="Schwarz E.M."/>
            <person name="Thomas C.G."/>
            <person name="Felde R.L."/>
            <person name="Korf I.F."/>
            <person name="Cutter A.D."/>
            <person name="Schartner C.M."/>
            <person name="Ralston E.J."/>
            <person name="Meyer B.J."/>
            <person name="Haag E.S."/>
        </authorList>
    </citation>
    <scope>NUCLEOTIDE SEQUENCE [LARGE SCALE GENOMIC DNA]</scope>
    <source>
        <strain evidence="2">JU1422</strain>
    </source>
</reference>
<protein>
    <submittedName>
        <fullName evidence="1">Uncharacterized protein</fullName>
    </submittedName>
</protein>
<dbReference type="EMBL" id="PDUG01000021">
    <property type="protein sequence ID" value="PIC12537.1"/>
    <property type="molecule type" value="Genomic_DNA"/>
</dbReference>
<sequence length="105" mass="11913">MNLHKKFLSSKNSKKENIVTKTLLKTLVRKLERKNAHQGKIINSQADQPTSYLYDADNGAVPQAVKEASPAHFFYRGNVRNAKNILAGQIWRRQREQNGPSSGHK</sequence>
<gene>
    <name evidence="1" type="ORF">B9Z55_028320</name>
</gene>
<evidence type="ECO:0000313" key="2">
    <source>
        <dbReference type="Proteomes" id="UP000230233"/>
    </source>
</evidence>
<accession>A0A2G5SBX8</accession>
<name>A0A2G5SBX8_9PELO</name>
<organism evidence="1 2">
    <name type="scientific">Caenorhabditis nigoni</name>
    <dbReference type="NCBI Taxonomy" id="1611254"/>
    <lineage>
        <taxon>Eukaryota</taxon>
        <taxon>Metazoa</taxon>
        <taxon>Ecdysozoa</taxon>
        <taxon>Nematoda</taxon>
        <taxon>Chromadorea</taxon>
        <taxon>Rhabditida</taxon>
        <taxon>Rhabditina</taxon>
        <taxon>Rhabditomorpha</taxon>
        <taxon>Rhabditoidea</taxon>
        <taxon>Rhabditidae</taxon>
        <taxon>Peloderinae</taxon>
        <taxon>Caenorhabditis</taxon>
    </lineage>
</organism>
<comment type="caution">
    <text evidence="1">The sequence shown here is derived from an EMBL/GenBank/DDBJ whole genome shotgun (WGS) entry which is preliminary data.</text>
</comment>
<proteinExistence type="predicted"/>
<dbReference type="AlphaFoldDB" id="A0A2G5SBX8"/>